<organism evidence="1 2">
    <name type="scientific">Bacillus thuringiensis subsp. medellin</name>
    <dbReference type="NCBI Taxonomy" id="79672"/>
    <lineage>
        <taxon>Bacteria</taxon>
        <taxon>Bacillati</taxon>
        <taxon>Bacillota</taxon>
        <taxon>Bacilli</taxon>
        <taxon>Bacillales</taxon>
        <taxon>Bacillaceae</taxon>
        <taxon>Bacillus</taxon>
        <taxon>Bacillus cereus group</taxon>
    </lineage>
</organism>
<reference evidence="1 2" key="1">
    <citation type="submission" date="2016-10" db="EMBL/GenBank/DDBJ databases">
        <title>Comparative genomics of Bacillus thuringiensis reveals a path to pathogens against multiple invertebrate hosts.</title>
        <authorList>
            <person name="Zheng J."/>
            <person name="Gao Q."/>
            <person name="Liu H."/>
            <person name="Peng D."/>
            <person name="Ruan L."/>
            <person name="Sun M."/>
        </authorList>
    </citation>
    <scope>NUCLEOTIDE SEQUENCE [LARGE SCALE GENOMIC DNA]</scope>
    <source>
        <strain evidence="1">T30001</strain>
    </source>
</reference>
<dbReference type="Proteomes" id="UP000195160">
    <property type="component" value="Unassembled WGS sequence"/>
</dbReference>
<comment type="caution">
    <text evidence="1">The sequence shown here is derived from an EMBL/GenBank/DDBJ whole genome shotgun (WGS) entry which is preliminary data.</text>
</comment>
<evidence type="ECO:0000313" key="2">
    <source>
        <dbReference type="Proteomes" id="UP000195160"/>
    </source>
</evidence>
<protein>
    <submittedName>
        <fullName evidence="1">Uncharacterized protein</fullName>
    </submittedName>
</protein>
<dbReference type="EMBL" id="MOOV01000043">
    <property type="protein sequence ID" value="OUC03360.1"/>
    <property type="molecule type" value="Genomic_DNA"/>
</dbReference>
<gene>
    <name evidence="1" type="ORF">BK784_03930</name>
</gene>
<dbReference type="RefSeq" id="WP_088065694.1">
    <property type="nucleotide sequence ID" value="NZ_MOOV01000043.1"/>
</dbReference>
<evidence type="ECO:0000313" key="1">
    <source>
        <dbReference type="EMBL" id="OUC03360.1"/>
    </source>
</evidence>
<proteinExistence type="predicted"/>
<accession>A0A9X6RIL3</accession>
<sequence length="184" mass="21466">MENGYPKHNVHEPEQALSLSNNSHFSHDIHPDEKNHVVPFCIMVNLPKGFHIQKPVNPKLVYDLCYLSMTKETCKKSIEVDNCGYIDVDLHVLKIKGCLSYFLNLCVEPIHRQKMCSTEHEDSSIFLCFQDTVYVDHILKYSVDKLPYYVIDKDHVQVRKLEVQILKDSPQTAKISGEFYFEYE</sequence>
<dbReference type="AlphaFoldDB" id="A0A9X6RIL3"/>
<name>A0A9X6RIL3_BACTV</name>